<proteinExistence type="predicted"/>
<dbReference type="InterPro" id="IPR046938">
    <property type="entry name" value="DNA_clamp_sf"/>
</dbReference>
<feature type="region of interest" description="Disordered" evidence="1">
    <location>
        <begin position="312"/>
        <end position="334"/>
    </location>
</feature>
<dbReference type="GO" id="GO:0000076">
    <property type="term" value="P:DNA replication checkpoint signaling"/>
    <property type="evidence" value="ECO:0007669"/>
    <property type="project" value="TreeGrafter"/>
</dbReference>
<sequence>MDGIIPGANVKVLARAINALAKIGDDLFIEAKKEMLTLTTLNLRKTICVRYHLLNSFFSSYEIDENELTQQSRDISCKIHMKTVLPLLKGGSSREKDFLKLEYENNSDVIIFKMKFKCDDILMKHTLRLMDTESLTVEIKPDAGCNNILASSSFFSQLLTMFSNTDDEITLEVSKEKVAARNYIVGAPVRSKSVRSQVNLNASEFSIFQISCETSINFALRPFRTAIQFAESFNLNIGINFDVGGKPLAVILKNPTFEVNFIIATLNPYSDLQSSMATTSIPTKVSNPKNDDPNITVEDQEALLNVNWSEDFDMSEPTSDKADERSKRSGFQEVVKNKNTEAKVAGKRCKDFSLPVDNLPMEVDHEDMDVLPPSPESPRAKKAKLVFGRCFEPTFSETYLGQVLAPNSDSE</sequence>
<gene>
    <name evidence="2" type="ORF">NQ315_013653</name>
</gene>
<feature type="compositionally biased region" description="Basic and acidic residues" evidence="1">
    <location>
        <begin position="318"/>
        <end position="327"/>
    </location>
</feature>
<name>A0AAV8W3H1_9CUCU</name>
<keyword evidence="3" id="KW-1185">Reference proteome</keyword>
<accession>A0AAV8W3H1</accession>
<dbReference type="GO" id="GO:0006281">
    <property type="term" value="P:DNA repair"/>
    <property type="evidence" value="ECO:0007669"/>
    <property type="project" value="TreeGrafter"/>
</dbReference>
<organism evidence="2 3">
    <name type="scientific">Exocentrus adspersus</name>
    <dbReference type="NCBI Taxonomy" id="1586481"/>
    <lineage>
        <taxon>Eukaryota</taxon>
        <taxon>Metazoa</taxon>
        <taxon>Ecdysozoa</taxon>
        <taxon>Arthropoda</taxon>
        <taxon>Hexapoda</taxon>
        <taxon>Insecta</taxon>
        <taxon>Pterygota</taxon>
        <taxon>Neoptera</taxon>
        <taxon>Endopterygota</taxon>
        <taxon>Coleoptera</taxon>
        <taxon>Polyphaga</taxon>
        <taxon>Cucujiformia</taxon>
        <taxon>Chrysomeloidea</taxon>
        <taxon>Cerambycidae</taxon>
        <taxon>Lamiinae</taxon>
        <taxon>Acanthocinini</taxon>
        <taxon>Exocentrus</taxon>
    </lineage>
</organism>
<evidence type="ECO:0000313" key="3">
    <source>
        <dbReference type="Proteomes" id="UP001159042"/>
    </source>
</evidence>
<evidence type="ECO:0000313" key="2">
    <source>
        <dbReference type="EMBL" id="KAJ8921181.1"/>
    </source>
</evidence>
<dbReference type="GO" id="GO:0030896">
    <property type="term" value="C:checkpoint clamp complex"/>
    <property type="evidence" value="ECO:0007669"/>
    <property type="project" value="InterPro"/>
</dbReference>
<dbReference type="Proteomes" id="UP001159042">
    <property type="component" value="Unassembled WGS sequence"/>
</dbReference>
<dbReference type="AlphaFoldDB" id="A0AAV8W3H1"/>
<dbReference type="InterPro" id="IPR007268">
    <property type="entry name" value="Rad9/Ddc1"/>
</dbReference>
<dbReference type="Pfam" id="PF04139">
    <property type="entry name" value="Rad9"/>
    <property type="match status" value="1"/>
</dbReference>
<evidence type="ECO:0000256" key="1">
    <source>
        <dbReference type="SAM" id="MobiDB-lite"/>
    </source>
</evidence>
<dbReference type="GO" id="GO:0031573">
    <property type="term" value="P:mitotic intra-S DNA damage checkpoint signaling"/>
    <property type="evidence" value="ECO:0007669"/>
    <property type="project" value="TreeGrafter"/>
</dbReference>
<evidence type="ECO:0008006" key="4">
    <source>
        <dbReference type="Google" id="ProtNLM"/>
    </source>
</evidence>
<protein>
    <recommendedName>
        <fullName evidence="4">Cell cycle checkpoint control protein</fullName>
    </recommendedName>
</protein>
<dbReference type="GO" id="GO:0071479">
    <property type="term" value="P:cellular response to ionizing radiation"/>
    <property type="evidence" value="ECO:0007669"/>
    <property type="project" value="TreeGrafter"/>
</dbReference>
<dbReference type="SUPFAM" id="SSF55979">
    <property type="entry name" value="DNA clamp"/>
    <property type="match status" value="1"/>
</dbReference>
<dbReference type="Gene3D" id="3.70.10.10">
    <property type="match status" value="1"/>
</dbReference>
<dbReference type="PANTHER" id="PTHR15237:SF0">
    <property type="entry name" value="CELL CYCLE CHECKPOINT CONTROL PROTEIN"/>
    <property type="match status" value="1"/>
</dbReference>
<comment type="caution">
    <text evidence="2">The sequence shown here is derived from an EMBL/GenBank/DDBJ whole genome shotgun (WGS) entry which is preliminary data.</text>
</comment>
<reference evidence="2 3" key="1">
    <citation type="journal article" date="2023" name="Insect Mol. Biol.">
        <title>Genome sequencing provides insights into the evolution of gene families encoding plant cell wall-degrading enzymes in longhorned beetles.</title>
        <authorList>
            <person name="Shin N.R."/>
            <person name="Okamura Y."/>
            <person name="Kirsch R."/>
            <person name="Pauchet Y."/>
        </authorList>
    </citation>
    <scope>NUCLEOTIDE SEQUENCE [LARGE SCALE GENOMIC DNA]</scope>
    <source>
        <strain evidence="2">EAD_L_NR</strain>
    </source>
</reference>
<dbReference type="EMBL" id="JANEYG010000011">
    <property type="protein sequence ID" value="KAJ8921181.1"/>
    <property type="molecule type" value="Genomic_DNA"/>
</dbReference>
<dbReference type="PANTHER" id="PTHR15237">
    <property type="entry name" value="DNA REPAIR PROTEIN RAD9"/>
    <property type="match status" value="1"/>
</dbReference>